<gene>
    <name evidence="6" type="ORF">HG542_06055</name>
</gene>
<evidence type="ECO:0000256" key="3">
    <source>
        <dbReference type="ARBA" id="ARBA00023163"/>
    </source>
</evidence>
<feature type="domain" description="HTH tetR-type" evidence="5">
    <location>
        <begin position="10"/>
        <end position="70"/>
    </location>
</feature>
<keyword evidence="2 4" id="KW-0238">DNA-binding</keyword>
<dbReference type="PROSITE" id="PS50977">
    <property type="entry name" value="HTH_TETR_2"/>
    <property type="match status" value="1"/>
</dbReference>
<dbReference type="RefSeq" id="WP_171079009.1">
    <property type="nucleotide sequence ID" value="NZ_BNBU01000002.1"/>
</dbReference>
<dbReference type="Proteomes" id="UP000587462">
    <property type="component" value="Unassembled WGS sequence"/>
</dbReference>
<dbReference type="Gene3D" id="1.10.10.60">
    <property type="entry name" value="Homeodomain-like"/>
    <property type="match status" value="1"/>
</dbReference>
<name>A0A7Y7E6B3_STRMO</name>
<dbReference type="SUPFAM" id="SSF46689">
    <property type="entry name" value="Homeodomain-like"/>
    <property type="match status" value="1"/>
</dbReference>
<dbReference type="InterPro" id="IPR009057">
    <property type="entry name" value="Homeodomain-like_sf"/>
</dbReference>
<comment type="caution">
    <text evidence="6">The sequence shown here is derived from an EMBL/GenBank/DDBJ whole genome shotgun (WGS) entry which is preliminary data.</text>
</comment>
<evidence type="ECO:0000256" key="1">
    <source>
        <dbReference type="ARBA" id="ARBA00023015"/>
    </source>
</evidence>
<accession>A0A7Y7E6B3</accession>
<proteinExistence type="predicted"/>
<reference evidence="6 7" key="1">
    <citation type="submission" date="2020-04" db="EMBL/GenBank/DDBJ databases">
        <title>Draft Genome Sequence of Streptomyces morookaense DSM 40503, an 8-azaguanine-producing strain.</title>
        <authorList>
            <person name="Qi J."/>
            <person name="Gao J.-M."/>
        </authorList>
    </citation>
    <scope>NUCLEOTIDE SEQUENCE [LARGE SCALE GENOMIC DNA]</scope>
    <source>
        <strain evidence="6 7">DSM 40503</strain>
    </source>
</reference>
<dbReference type="EMBL" id="JABBXF010000010">
    <property type="protein sequence ID" value="NVK77221.1"/>
    <property type="molecule type" value="Genomic_DNA"/>
</dbReference>
<keyword evidence="1" id="KW-0805">Transcription regulation</keyword>
<sequence length="200" mass="21851">MATTAGRPREFDVDERLDRALRVFWRHGYEGTALSDLTEAMGINRPSLYAAYGNKEALFRKCLDRYREGPARHVHEALEEPTARAVAEHLLRGVVEVTTREEGPGCLMIHGALATSDQAGPVRDEAVARRRAADAALRERFERAEREGEFPEGTDVAALAGYIGTISAGLAVQAASGATREELQRTVEVALGAWPGRRAP</sequence>
<dbReference type="PANTHER" id="PTHR47506:SF1">
    <property type="entry name" value="HTH-TYPE TRANSCRIPTIONAL REGULATOR YJDC"/>
    <property type="match status" value="1"/>
</dbReference>
<evidence type="ECO:0000313" key="6">
    <source>
        <dbReference type="EMBL" id="NVK77221.1"/>
    </source>
</evidence>
<dbReference type="InterPro" id="IPR001647">
    <property type="entry name" value="HTH_TetR"/>
</dbReference>
<evidence type="ECO:0000259" key="5">
    <source>
        <dbReference type="PROSITE" id="PS50977"/>
    </source>
</evidence>
<dbReference type="SUPFAM" id="SSF48498">
    <property type="entry name" value="Tetracyclin repressor-like, C-terminal domain"/>
    <property type="match status" value="1"/>
</dbReference>
<dbReference type="Pfam" id="PF00440">
    <property type="entry name" value="TetR_N"/>
    <property type="match status" value="1"/>
</dbReference>
<keyword evidence="3" id="KW-0804">Transcription</keyword>
<organism evidence="6 7">
    <name type="scientific">Streptomyces morookaense</name>
    <name type="common">Streptoverticillium morookaense</name>
    <dbReference type="NCBI Taxonomy" id="1970"/>
    <lineage>
        <taxon>Bacteria</taxon>
        <taxon>Bacillati</taxon>
        <taxon>Actinomycetota</taxon>
        <taxon>Actinomycetes</taxon>
        <taxon>Kitasatosporales</taxon>
        <taxon>Streptomycetaceae</taxon>
        <taxon>Streptomyces</taxon>
    </lineage>
</organism>
<evidence type="ECO:0000256" key="4">
    <source>
        <dbReference type="PROSITE-ProRule" id="PRU00335"/>
    </source>
</evidence>
<dbReference type="InterPro" id="IPR011075">
    <property type="entry name" value="TetR_C"/>
</dbReference>
<feature type="DNA-binding region" description="H-T-H motif" evidence="4">
    <location>
        <begin position="33"/>
        <end position="52"/>
    </location>
</feature>
<dbReference type="Gene3D" id="1.10.357.10">
    <property type="entry name" value="Tetracycline Repressor, domain 2"/>
    <property type="match status" value="1"/>
</dbReference>
<dbReference type="Pfam" id="PF16925">
    <property type="entry name" value="TetR_C_13"/>
    <property type="match status" value="1"/>
</dbReference>
<protein>
    <submittedName>
        <fullName evidence="6">TetR/AcrR family transcriptional regulator</fullName>
    </submittedName>
</protein>
<dbReference type="AlphaFoldDB" id="A0A7Y7E6B3"/>
<evidence type="ECO:0000313" key="7">
    <source>
        <dbReference type="Proteomes" id="UP000587462"/>
    </source>
</evidence>
<dbReference type="InterPro" id="IPR036271">
    <property type="entry name" value="Tet_transcr_reg_TetR-rel_C_sf"/>
</dbReference>
<dbReference type="PANTHER" id="PTHR47506">
    <property type="entry name" value="TRANSCRIPTIONAL REGULATORY PROTEIN"/>
    <property type="match status" value="1"/>
</dbReference>
<evidence type="ECO:0000256" key="2">
    <source>
        <dbReference type="ARBA" id="ARBA00023125"/>
    </source>
</evidence>
<dbReference type="GO" id="GO:0003677">
    <property type="term" value="F:DNA binding"/>
    <property type="evidence" value="ECO:0007669"/>
    <property type="project" value="UniProtKB-UniRule"/>
</dbReference>
<keyword evidence="7" id="KW-1185">Reference proteome</keyword>